<dbReference type="SUPFAM" id="SSF53098">
    <property type="entry name" value="Ribonuclease H-like"/>
    <property type="match status" value="1"/>
</dbReference>
<dbReference type="InterPro" id="IPR026960">
    <property type="entry name" value="RVT-Znf"/>
</dbReference>
<dbReference type="Gramene" id="AET6Gv20970900.1">
    <property type="protein sequence ID" value="AET6Gv20970900.1"/>
    <property type="gene ID" value="AET6Gv20970900"/>
</dbReference>
<reference evidence="3" key="3">
    <citation type="journal article" date="2017" name="Nature">
        <title>Genome sequence of the progenitor of the wheat D genome Aegilops tauschii.</title>
        <authorList>
            <person name="Luo M.C."/>
            <person name="Gu Y.Q."/>
            <person name="Puiu D."/>
            <person name="Wang H."/>
            <person name="Twardziok S.O."/>
            <person name="Deal K.R."/>
            <person name="Huo N."/>
            <person name="Zhu T."/>
            <person name="Wang L."/>
            <person name="Wang Y."/>
            <person name="McGuire P.E."/>
            <person name="Liu S."/>
            <person name="Long H."/>
            <person name="Ramasamy R.K."/>
            <person name="Rodriguez J.C."/>
            <person name="Van S.L."/>
            <person name="Yuan L."/>
            <person name="Wang Z."/>
            <person name="Xia Z."/>
            <person name="Xiao L."/>
            <person name="Anderson O.D."/>
            <person name="Ouyang S."/>
            <person name="Liang Y."/>
            <person name="Zimin A.V."/>
            <person name="Pertea G."/>
            <person name="Qi P."/>
            <person name="Bennetzen J.L."/>
            <person name="Dai X."/>
            <person name="Dawson M.W."/>
            <person name="Muller H.G."/>
            <person name="Kugler K."/>
            <person name="Rivarola-Duarte L."/>
            <person name="Spannagl M."/>
            <person name="Mayer K.F.X."/>
            <person name="Lu F.H."/>
            <person name="Bevan M.W."/>
            <person name="Leroy P."/>
            <person name="Li P."/>
            <person name="You F.M."/>
            <person name="Sun Q."/>
            <person name="Liu Z."/>
            <person name="Lyons E."/>
            <person name="Wicker T."/>
            <person name="Salzberg S.L."/>
            <person name="Devos K.M."/>
            <person name="Dvorak J."/>
        </authorList>
    </citation>
    <scope>NUCLEOTIDE SEQUENCE [LARGE SCALE GENOMIC DNA]</scope>
    <source>
        <strain evidence="3">cv. AL8/78</strain>
    </source>
</reference>
<dbReference type="Pfam" id="PF13456">
    <property type="entry name" value="RVT_3"/>
    <property type="match status" value="1"/>
</dbReference>
<organism evidence="3 4">
    <name type="scientific">Aegilops tauschii subsp. strangulata</name>
    <name type="common">Goatgrass</name>
    <dbReference type="NCBI Taxonomy" id="200361"/>
    <lineage>
        <taxon>Eukaryota</taxon>
        <taxon>Viridiplantae</taxon>
        <taxon>Streptophyta</taxon>
        <taxon>Embryophyta</taxon>
        <taxon>Tracheophyta</taxon>
        <taxon>Spermatophyta</taxon>
        <taxon>Magnoliopsida</taxon>
        <taxon>Liliopsida</taxon>
        <taxon>Poales</taxon>
        <taxon>Poaceae</taxon>
        <taxon>BOP clade</taxon>
        <taxon>Pooideae</taxon>
        <taxon>Triticodae</taxon>
        <taxon>Triticeae</taxon>
        <taxon>Triticinae</taxon>
        <taxon>Aegilops</taxon>
    </lineage>
</organism>
<evidence type="ECO:0008006" key="5">
    <source>
        <dbReference type="Google" id="ProtNLM"/>
    </source>
</evidence>
<reference evidence="4" key="1">
    <citation type="journal article" date="2014" name="Science">
        <title>Ancient hybridizations among the ancestral genomes of bread wheat.</title>
        <authorList>
            <consortium name="International Wheat Genome Sequencing Consortium,"/>
            <person name="Marcussen T."/>
            <person name="Sandve S.R."/>
            <person name="Heier L."/>
            <person name="Spannagl M."/>
            <person name="Pfeifer M."/>
            <person name="Jakobsen K.S."/>
            <person name="Wulff B.B."/>
            <person name="Steuernagel B."/>
            <person name="Mayer K.F."/>
            <person name="Olsen O.A."/>
        </authorList>
    </citation>
    <scope>NUCLEOTIDE SEQUENCE [LARGE SCALE GENOMIC DNA]</scope>
    <source>
        <strain evidence="4">cv. AL8/78</strain>
    </source>
</reference>
<dbReference type="Gene3D" id="3.30.420.10">
    <property type="entry name" value="Ribonuclease H-like superfamily/Ribonuclease H"/>
    <property type="match status" value="1"/>
</dbReference>
<dbReference type="AlphaFoldDB" id="A0A453Q3Z7"/>
<dbReference type="Pfam" id="PF13966">
    <property type="entry name" value="zf-RVT"/>
    <property type="match status" value="1"/>
</dbReference>
<dbReference type="CDD" id="cd06222">
    <property type="entry name" value="RNase_H_like"/>
    <property type="match status" value="1"/>
</dbReference>
<dbReference type="InterPro" id="IPR036397">
    <property type="entry name" value="RNaseH_sf"/>
</dbReference>
<dbReference type="EnsemblPlants" id="AET6Gv20970900.1">
    <property type="protein sequence ID" value="AET6Gv20970900.1"/>
    <property type="gene ID" value="AET6Gv20970900"/>
</dbReference>
<evidence type="ECO:0000259" key="1">
    <source>
        <dbReference type="Pfam" id="PF13456"/>
    </source>
</evidence>
<sequence>MKGVLEVPNESLSAKYLGMPTDVGNSKNGAFKYLKDSLWGKVKGWMEQILATAGKEVLIKSVAWAVPTYSMACFKLPRGLCNELNALVRSFYWGSKKGKRKMHWVSWDTLTMPKYMGGLGFRDMELFNRALLARQAWRCLVSPETLSARILKAVYHPSSDILGAELGSRPSQIWRLVLEGRDVLRTGLIRRIGDGRTTQVRSDNWIPRDEWRIPYGVRSHHCPQLVLEFLNQTEGTWDVQKLEQYLLPMDVDYIKSIPISTVPQDDFWAWHFERTGIFTVRSCYKMLVSIKKEREDWLEERPATSSAKSEKAWSSLWKIKVPARVKNFVWRLAPNSLPSGDVLKHRNMAKTAACAICHDTYDSWKHSLVDCTMARCVWSLCDRQLTQHVCMSECPDAREWIFHLMEKTSHEEFIEILLMLCAIWTTRRKAIHESIYQSPVTVRGFVTNLLGELQLITDHKEKAKPMGKQSPGLNKRWIAPPVDFMKLNVDGGVAKVQNKGAAAVVCQNADGVYQGSPARVYDDITDPPMLEALACCEAMALAKDLNIQKLRIASDACVVIKVINEGSRCSYSAVLKETEHRRRDFQVVEFVHEGKEFNTHVHNLVKCSLSLNHGRYVWLLNPWDVIIVPIVVD</sequence>
<protein>
    <recommendedName>
        <fullName evidence="5">Reverse transcriptase zinc-binding domain-containing protein</fullName>
    </recommendedName>
</protein>
<dbReference type="GO" id="GO:0004523">
    <property type="term" value="F:RNA-DNA hybrid ribonuclease activity"/>
    <property type="evidence" value="ECO:0007669"/>
    <property type="project" value="InterPro"/>
</dbReference>
<keyword evidence="4" id="KW-1185">Reference proteome</keyword>
<dbReference type="InterPro" id="IPR044730">
    <property type="entry name" value="RNase_H-like_dom_plant"/>
</dbReference>
<dbReference type="InterPro" id="IPR002156">
    <property type="entry name" value="RNaseH_domain"/>
</dbReference>
<reference evidence="3" key="5">
    <citation type="journal article" date="2021" name="G3 (Bethesda)">
        <title>Aegilops tauschii genome assembly Aet v5.0 features greater sequence contiguity and improved annotation.</title>
        <authorList>
            <person name="Wang L."/>
            <person name="Zhu T."/>
            <person name="Rodriguez J.C."/>
            <person name="Deal K.R."/>
            <person name="Dubcovsky J."/>
            <person name="McGuire P.E."/>
            <person name="Lux T."/>
            <person name="Spannagl M."/>
            <person name="Mayer K.F.X."/>
            <person name="Baldrich P."/>
            <person name="Meyers B.C."/>
            <person name="Huo N."/>
            <person name="Gu Y.Q."/>
            <person name="Zhou H."/>
            <person name="Devos K.M."/>
            <person name="Bennetzen J.L."/>
            <person name="Unver T."/>
            <person name="Budak H."/>
            <person name="Gulick P.J."/>
            <person name="Galiba G."/>
            <person name="Kalapos B."/>
            <person name="Nelson D.R."/>
            <person name="Li P."/>
            <person name="You F.M."/>
            <person name="Luo M.C."/>
            <person name="Dvorak J."/>
        </authorList>
    </citation>
    <scope>NUCLEOTIDE SEQUENCE [LARGE SCALE GENOMIC DNA]</scope>
    <source>
        <strain evidence="3">cv. AL8/78</strain>
    </source>
</reference>
<dbReference type="PANTHER" id="PTHR33116">
    <property type="entry name" value="REVERSE TRANSCRIPTASE ZINC-BINDING DOMAIN-CONTAINING PROTEIN-RELATED-RELATED"/>
    <property type="match status" value="1"/>
</dbReference>
<feature type="domain" description="Reverse transcriptase zinc-binding" evidence="2">
    <location>
        <begin position="278"/>
        <end position="378"/>
    </location>
</feature>
<evidence type="ECO:0000259" key="2">
    <source>
        <dbReference type="Pfam" id="PF13966"/>
    </source>
</evidence>
<proteinExistence type="predicted"/>
<name>A0A453Q3Z7_AEGTS</name>
<dbReference type="InterPro" id="IPR012337">
    <property type="entry name" value="RNaseH-like_sf"/>
</dbReference>
<feature type="domain" description="RNase H type-1" evidence="1">
    <location>
        <begin position="488"/>
        <end position="606"/>
    </location>
</feature>
<dbReference type="STRING" id="200361.A0A453Q3Z7"/>
<dbReference type="Proteomes" id="UP000015105">
    <property type="component" value="Chromosome 6D"/>
</dbReference>
<reference evidence="4" key="2">
    <citation type="journal article" date="2017" name="Nat. Plants">
        <title>The Aegilops tauschii genome reveals multiple impacts of transposons.</title>
        <authorList>
            <person name="Zhao G."/>
            <person name="Zou C."/>
            <person name="Li K."/>
            <person name="Wang K."/>
            <person name="Li T."/>
            <person name="Gao L."/>
            <person name="Zhang X."/>
            <person name="Wang H."/>
            <person name="Yang Z."/>
            <person name="Liu X."/>
            <person name="Jiang W."/>
            <person name="Mao L."/>
            <person name="Kong X."/>
            <person name="Jiao Y."/>
            <person name="Jia J."/>
        </authorList>
    </citation>
    <scope>NUCLEOTIDE SEQUENCE [LARGE SCALE GENOMIC DNA]</scope>
    <source>
        <strain evidence="4">cv. AL8/78</strain>
    </source>
</reference>
<evidence type="ECO:0000313" key="4">
    <source>
        <dbReference type="Proteomes" id="UP000015105"/>
    </source>
</evidence>
<dbReference type="GO" id="GO:0003676">
    <property type="term" value="F:nucleic acid binding"/>
    <property type="evidence" value="ECO:0007669"/>
    <property type="project" value="InterPro"/>
</dbReference>
<dbReference type="PANTHER" id="PTHR33116:SF86">
    <property type="entry name" value="REVERSE TRANSCRIPTASE DOMAIN-CONTAINING PROTEIN"/>
    <property type="match status" value="1"/>
</dbReference>
<reference evidence="3" key="4">
    <citation type="submission" date="2019-03" db="UniProtKB">
        <authorList>
            <consortium name="EnsemblPlants"/>
        </authorList>
    </citation>
    <scope>IDENTIFICATION</scope>
</reference>
<accession>A0A453Q3Z7</accession>
<evidence type="ECO:0000313" key="3">
    <source>
        <dbReference type="EnsemblPlants" id="AET6Gv20970900.1"/>
    </source>
</evidence>